<accession>A0A0E9STC0</accession>
<feature type="compositionally biased region" description="Basic and acidic residues" evidence="1">
    <location>
        <begin position="1"/>
        <end position="14"/>
    </location>
</feature>
<name>A0A0E9STC0_ANGAN</name>
<reference evidence="2" key="2">
    <citation type="journal article" date="2015" name="Fish Shellfish Immunol.">
        <title>Early steps in the European eel (Anguilla anguilla)-Vibrio vulnificus interaction in the gills: Role of the RtxA13 toxin.</title>
        <authorList>
            <person name="Callol A."/>
            <person name="Pajuelo D."/>
            <person name="Ebbesson L."/>
            <person name="Teles M."/>
            <person name="MacKenzie S."/>
            <person name="Amaro C."/>
        </authorList>
    </citation>
    <scope>NUCLEOTIDE SEQUENCE</scope>
</reference>
<evidence type="ECO:0000313" key="2">
    <source>
        <dbReference type="EMBL" id="JAH44614.1"/>
    </source>
</evidence>
<proteinExistence type="predicted"/>
<reference evidence="2" key="1">
    <citation type="submission" date="2014-11" db="EMBL/GenBank/DDBJ databases">
        <authorList>
            <person name="Amaro Gonzalez C."/>
        </authorList>
    </citation>
    <scope>NUCLEOTIDE SEQUENCE</scope>
</reference>
<organism evidence="2">
    <name type="scientific">Anguilla anguilla</name>
    <name type="common">European freshwater eel</name>
    <name type="synonym">Muraena anguilla</name>
    <dbReference type="NCBI Taxonomy" id="7936"/>
    <lineage>
        <taxon>Eukaryota</taxon>
        <taxon>Metazoa</taxon>
        <taxon>Chordata</taxon>
        <taxon>Craniata</taxon>
        <taxon>Vertebrata</taxon>
        <taxon>Euteleostomi</taxon>
        <taxon>Actinopterygii</taxon>
        <taxon>Neopterygii</taxon>
        <taxon>Teleostei</taxon>
        <taxon>Anguilliformes</taxon>
        <taxon>Anguillidae</taxon>
        <taxon>Anguilla</taxon>
    </lineage>
</organism>
<evidence type="ECO:0000256" key="1">
    <source>
        <dbReference type="SAM" id="MobiDB-lite"/>
    </source>
</evidence>
<sequence length="33" mass="4101">MVAAWREREKDTHPHQHKMNKKMNTFTLPPHRF</sequence>
<dbReference type="EMBL" id="GBXM01063963">
    <property type="protein sequence ID" value="JAH44614.1"/>
    <property type="molecule type" value="Transcribed_RNA"/>
</dbReference>
<protein>
    <submittedName>
        <fullName evidence="2">Uncharacterized protein</fullName>
    </submittedName>
</protein>
<dbReference type="AlphaFoldDB" id="A0A0E9STC0"/>
<feature type="region of interest" description="Disordered" evidence="1">
    <location>
        <begin position="1"/>
        <end position="33"/>
    </location>
</feature>